<dbReference type="EMBL" id="QBKU01000002">
    <property type="protein sequence ID" value="PTX74904.1"/>
    <property type="molecule type" value="Genomic_DNA"/>
</dbReference>
<comment type="caution">
    <text evidence="5">The sequence shown here is derived from an EMBL/GenBank/DDBJ whole genome shotgun (WGS) entry which is preliminary data.</text>
</comment>
<dbReference type="InterPro" id="IPR029063">
    <property type="entry name" value="SAM-dependent_MTases_sf"/>
</dbReference>
<dbReference type="GO" id="GO:0003677">
    <property type="term" value="F:DNA binding"/>
    <property type="evidence" value="ECO:0007669"/>
    <property type="project" value="UniProtKB-KW"/>
</dbReference>
<protein>
    <submittedName>
        <fullName evidence="5">N-6 DNA methylase</fullName>
    </submittedName>
</protein>
<sequence>MQELSAEIWKALDGLRGALPAPHSIEVLLYDAAHHMGMPEDEANRTHLEWASLKTTDAYATLTDARMRLLSASPSERLHSIDEMLARSARSDHGVVWISQLPARRIAELAGNATRVRCAFDASLHPALLLSMQERFVRFASQDHTTCQLATMVSTIIETRLDVVPANPFSRTDAGEFDAEIIMSPFGLKIPSGTDIPRSTLSILGETERSRRLSSDPVAIADGLQSLSKRIVISVVEGMMFRAVGVEPIAREALVESGRLEAIFSVPGGMVFPHTGVATNLLVLGPNGQTRHGVRFINLSDKRFAGKTVRGRPEARPESSWLDAIDKELASDERFAADVTISDIKAKDYNLSLERYLLPPAVMAVEAFLTERQVRPLEDVVEMIRPLSLGKEDDGEFMIREAVPADIGDDELLTEPKKETLIERAQLRKARNQRLMPGDLLLSIKGTIGAVALVPNDAAVDGDSGFWTAGQSFMVLRPRKGGSSSIALFEYLSNNAVRETLRSLAGGAGIPTVSIKDLRQFRVPVLTPDEEAGIEANFWDRQNQLAQVRARIAEIEKSRKSSWPHDKLHEVGA</sequence>
<comment type="similarity">
    <text evidence="1">Belongs to the N(4)/N(6)-methyltransferase family.</text>
</comment>
<dbReference type="OrthoDB" id="7728395at2"/>
<dbReference type="InterPro" id="IPR003356">
    <property type="entry name" value="DNA_methylase_A-5"/>
</dbReference>
<gene>
    <name evidence="5" type="ORF">C8N31_1023</name>
</gene>
<dbReference type="SUPFAM" id="SSF53335">
    <property type="entry name" value="S-adenosyl-L-methionine-dependent methyltransferases"/>
    <property type="match status" value="1"/>
</dbReference>
<keyword evidence="5" id="KW-0808">Transferase</keyword>
<dbReference type="SUPFAM" id="SSF116734">
    <property type="entry name" value="DNA methylase specificity domain"/>
    <property type="match status" value="1"/>
</dbReference>
<evidence type="ECO:0000256" key="2">
    <source>
        <dbReference type="ARBA" id="ARBA00022747"/>
    </source>
</evidence>
<dbReference type="Pfam" id="PF02384">
    <property type="entry name" value="N6_Mtase"/>
    <property type="match status" value="1"/>
</dbReference>
<dbReference type="GO" id="GO:0008170">
    <property type="term" value="F:N-methyltransferase activity"/>
    <property type="evidence" value="ECO:0007669"/>
    <property type="project" value="InterPro"/>
</dbReference>
<evidence type="ECO:0000256" key="3">
    <source>
        <dbReference type="ARBA" id="ARBA00023125"/>
    </source>
</evidence>
<reference evidence="5 6" key="1">
    <citation type="submission" date="2018-04" db="EMBL/GenBank/DDBJ databases">
        <title>Genomic Encyclopedia of Archaeal and Bacterial Type Strains, Phase II (KMG-II): from individual species to whole genera.</title>
        <authorList>
            <person name="Goeker M."/>
        </authorList>
    </citation>
    <scope>NUCLEOTIDE SEQUENCE [LARGE SCALE GENOMIC DNA]</scope>
    <source>
        <strain evidence="5 6">DSM 12244</strain>
    </source>
</reference>
<dbReference type="GO" id="GO:0009307">
    <property type="term" value="P:DNA restriction-modification system"/>
    <property type="evidence" value="ECO:0007669"/>
    <property type="project" value="UniProtKB-KW"/>
</dbReference>
<dbReference type="Gene3D" id="3.40.50.150">
    <property type="entry name" value="Vaccinia Virus protein VP39"/>
    <property type="match status" value="1"/>
</dbReference>
<evidence type="ECO:0000259" key="4">
    <source>
        <dbReference type="Pfam" id="PF02384"/>
    </source>
</evidence>
<dbReference type="InterPro" id="IPR044946">
    <property type="entry name" value="Restrct_endonuc_typeI_TRD_sf"/>
</dbReference>
<keyword evidence="2" id="KW-0680">Restriction system</keyword>
<dbReference type="Gene3D" id="3.90.220.20">
    <property type="entry name" value="DNA methylase specificity domains"/>
    <property type="match status" value="1"/>
</dbReference>
<keyword evidence="3" id="KW-0238">DNA-binding</keyword>
<dbReference type="RefSeq" id="WP_025049198.1">
    <property type="nucleotide sequence ID" value="NZ_QBKU01000002.1"/>
</dbReference>
<evidence type="ECO:0000256" key="1">
    <source>
        <dbReference type="ARBA" id="ARBA00006594"/>
    </source>
</evidence>
<keyword evidence="5" id="KW-0489">Methyltransferase</keyword>
<dbReference type="AlphaFoldDB" id="A0A2T6CHC6"/>
<evidence type="ECO:0000313" key="6">
    <source>
        <dbReference type="Proteomes" id="UP000244092"/>
    </source>
</evidence>
<evidence type="ECO:0000313" key="5">
    <source>
        <dbReference type="EMBL" id="PTX74904.1"/>
    </source>
</evidence>
<name>A0A2T6CHC6_9RHOB</name>
<proteinExistence type="inferred from homology"/>
<feature type="domain" description="DNA methylase adenine-specific" evidence="4">
    <location>
        <begin position="230"/>
        <end position="357"/>
    </location>
</feature>
<dbReference type="Proteomes" id="UP000244092">
    <property type="component" value="Unassembled WGS sequence"/>
</dbReference>
<organism evidence="5 6">
    <name type="scientific">Sulfitobacter mediterraneus</name>
    <dbReference type="NCBI Taxonomy" id="83219"/>
    <lineage>
        <taxon>Bacteria</taxon>
        <taxon>Pseudomonadati</taxon>
        <taxon>Pseudomonadota</taxon>
        <taxon>Alphaproteobacteria</taxon>
        <taxon>Rhodobacterales</taxon>
        <taxon>Roseobacteraceae</taxon>
        <taxon>Sulfitobacter</taxon>
    </lineage>
</organism>
<accession>A0A2T6CHC6</accession>
<dbReference type="GO" id="GO:0032259">
    <property type="term" value="P:methylation"/>
    <property type="evidence" value="ECO:0007669"/>
    <property type="project" value="UniProtKB-KW"/>
</dbReference>